<evidence type="ECO:0000313" key="2">
    <source>
        <dbReference type="EMBL" id="GIH16077.1"/>
    </source>
</evidence>
<name>A0A8J3VRF6_9ACTN</name>
<sequence>MANGPTWRRSAGHGVLRVENDCHGGVVIDCGYRRELVAVRNSIDSDGIVVVFIHADWSAFILDAAGLAV</sequence>
<protein>
    <recommendedName>
        <fullName evidence="1">DUF397 domain-containing protein</fullName>
    </recommendedName>
</protein>
<evidence type="ECO:0000313" key="3">
    <source>
        <dbReference type="Proteomes" id="UP000642748"/>
    </source>
</evidence>
<evidence type="ECO:0000259" key="1">
    <source>
        <dbReference type="Pfam" id="PF04149"/>
    </source>
</evidence>
<reference evidence="2" key="1">
    <citation type="submission" date="2021-01" db="EMBL/GenBank/DDBJ databases">
        <title>Whole genome shotgun sequence of Rugosimonospora africana NBRC 104875.</title>
        <authorList>
            <person name="Komaki H."/>
            <person name="Tamura T."/>
        </authorList>
    </citation>
    <scope>NUCLEOTIDE SEQUENCE</scope>
    <source>
        <strain evidence="2">NBRC 104875</strain>
    </source>
</reference>
<dbReference type="InterPro" id="IPR007278">
    <property type="entry name" value="DUF397"/>
</dbReference>
<organism evidence="2 3">
    <name type="scientific">Rugosimonospora africana</name>
    <dbReference type="NCBI Taxonomy" id="556532"/>
    <lineage>
        <taxon>Bacteria</taxon>
        <taxon>Bacillati</taxon>
        <taxon>Actinomycetota</taxon>
        <taxon>Actinomycetes</taxon>
        <taxon>Micromonosporales</taxon>
        <taxon>Micromonosporaceae</taxon>
        <taxon>Rugosimonospora</taxon>
    </lineage>
</organism>
<dbReference type="AlphaFoldDB" id="A0A8J3VRF6"/>
<dbReference type="Pfam" id="PF04149">
    <property type="entry name" value="DUF397"/>
    <property type="match status" value="1"/>
</dbReference>
<keyword evidence="3" id="KW-1185">Reference proteome</keyword>
<feature type="domain" description="DUF397" evidence="1">
    <location>
        <begin position="17"/>
        <end position="63"/>
    </location>
</feature>
<gene>
    <name evidence="2" type="ORF">Raf01_42490</name>
</gene>
<dbReference type="EMBL" id="BONZ01000039">
    <property type="protein sequence ID" value="GIH16077.1"/>
    <property type="molecule type" value="Genomic_DNA"/>
</dbReference>
<proteinExistence type="predicted"/>
<accession>A0A8J3VRF6</accession>
<dbReference type="Proteomes" id="UP000642748">
    <property type="component" value="Unassembled WGS sequence"/>
</dbReference>
<comment type="caution">
    <text evidence="2">The sequence shown here is derived from an EMBL/GenBank/DDBJ whole genome shotgun (WGS) entry which is preliminary data.</text>
</comment>